<feature type="compositionally biased region" description="Basic and acidic residues" evidence="1">
    <location>
        <begin position="519"/>
        <end position="541"/>
    </location>
</feature>
<accession>A0A166NUD3</accession>
<evidence type="ECO:0008006" key="4">
    <source>
        <dbReference type="Google" id="ProtNLM"/>
    </source>
</evidence>
<dbReference type="PANTHER" id="PTHR42107:SF1">
    <property type="entry name" value="WHIM1 DOMAIN-CONTAINING PROTEIN"/>
    <property type="match status" value="1"/>
</dbReference>
<organism evidence="2 3">
    <name type="scientific">Athelia psychrophila</name>
    <dbReference type="NCBI Taxonomy" id="1759441"/>
    <lineage>
        <taxon>Eukaryota</taxon>
        <taxon>Fungi</taxon>
        <taxon>Dikarya</taxon>
        <taxon>Basidiomycota</taxon>
        <taxon>Agaricomycotina</taxon>
        <taxon>Agaricomycetes</taxon>
        <taxon>Agaricomycetidae</taxon>
        <taxon>Atheliales</taxon>
        <taxon>Atheliaceae</taxon>
        <taxon>Athelia</taxon>
    </lineage>
</organism>
<evidence type="ECO:0000256" key="1">
    <source>
        <dbReference type="SAM" id="MobiDB-lite"/>
    </source>
</evidence>
<feature type="compositionally biased region" description="Basic and acidic residues" evidence="1">
    <location>
        <begin position="411"/>
        <end position="423"/>
    </location>
</feature>
<protein>
    <recommendedName>
        <fullName evidence="4">WHIM1 domain-containing protein</fullName>
    </recommendedName>
</protein>
<feature type="region of interest" description="Disordered" evidence="1">
    <location>
        <begin position="306"/>
        <end position="466"/>
    </location>
</feature>
<sequence length="548" mass="61118">MPITSAAPSDKKGHICPPSNAKHPSDRWETSFIYSFICKFTRLRAKVEGFETPMDLENALLSRVADPIIAQILQQFVVNLRPNTRNTSADQITSTVASLLAEHFKPPMRSIFWKEEVQANVDPFEGIQGSIFEQDWEFKLNVLRQLVELQLEHNADIKNTIDLAWGVQHNKHKKKEAQDLPPDSNDPKSKQNLQLVPIGQDMQRKRYWVVDDSPRIYVSTNPWKMAATFESVASTREDYIATIDGIKSAGPNSDGKHNEKRSKIEQNHLALVKALEDRVEGIDQEINRVAKVRRKIEQRAVLQAQAEVRTTRTRRQTRKPDYVYNDSFGNSEEEGEGGEEYAFQEDEDYDEPMEEDEFGGQSSGRLSGRRSARNATSRSNGTDTWSQWRGERRSSRLGAPPEVQLDQMQLDGERPTKRARTEESSASSDFGRSQSRGDSGSARGESSSMTANRPSAAAIKPGEIKLDKVQGKKGSKFWFYAVEPILGHAAAGEANGTAASAPEINGHAGNGHAGNEHASNGHESDGHPVPPDKDDSHENKTSPDSMIF</sequence>
<feature type="region of interest" description="Disordered" evidence="1">
    <location>
        <begin position="1"/>
        <end position="25"/>
    </location>
</feature>
<dbReference type="OrthoDB" id="205403at2759"/>
<dbReference type="PANTHER" id="PTHR42107">
    <property type="entry name" value="YALI0D24453P"/>
    <property type="match status" value="1"/>
</dbReference>
<feature type="region of interest" description="Disordered" evidence="1">
    <location>
        <begin position="494"/>
        <end position="548"/>
    </location>
</feature>
<feature type="compositionally biased region" description="Acidic residues" evidence="1">
    <location>
        <begin position="331"/>
        <end position="358"/>
    </location>
</feature>
<dbReference type="AlphaFoldDB" id="A0A166NUD3"/>
<feature type="compositionally biased region" description="Low complexity" evidence="1">
    <location>
        <begin position="494"/>
        <end position="507"/>
    </location>
</feature>
<proteinExistence type="predicted"/>
<dbReference type="STRING" id="436010.A0A166NUD3"/>
<dbReference type="EMBL" id="KV417521">
    <property type="protein sequence ID" value="KZP25392.1"/>
    <property type="molecule type" value="Genomic_DNA"/>
</dbReference>
<keyword evidence="3" id="KW-1185">Reference proteome</keyword>
<evidence type="ECO:0000313" key="3">
    <source>
        <dbReference type="Proteomes" id="UP000076532"/>
    </source>
</evidence>
<evidence type="ECO:0000313" key="2">
    <source>
        <dbReference type="EMBL" id="KZP25392.1"/>
    </source>
</evidence>
<gene>
    <name evidence="2" type="ORF">FIBSPDRAFT_909579</name>
</gene>
<dbReference type="Proteomes" id="UP000076532">
    <property type="component" value="Unassembled WGS sequence"/>
</dbReference>
<reference evidence="2 3" key="1">
    <citation type="journal article" date="2016" name="Mol. Biol. Evol.">
        <title>Comparative Genomics of Early-Diverging Mushroom-Forming Fungi Provides Insights into the Origins of Lignocellulose Decay Capabilities.</title>
        <authorList>
            <person name="Nagy L.G."/>
            <person name="Riley R."/>
            <person name="Tritt A."/>
            <person name="Adam C."/>
            <person name="Daum C."/>
            <person name="Floudas D."/>
            <person name="Sun H."/>
            <person name="Yadav J.S."/>
            <person name="Pangilinan J."/>
            <person name="Larsson K.H."/>
            <person name="Matsuura K."/>
            <person name="Barry K."/>
            <person name="Labutti K."/>
            <person name="Kuo R."/>
            <person name="Ohm R.A."/>
            <person name="Bhattacharya S.S."/>
            <person name="Shirouzu T."/>
            <person name="Yoshinaga Y."/>
            <person name="Martin F.M."/>
            <person name="Grigoriev I.V."/>
            <person name="Hibbett D.S."/>
        </authorList>
    </citation>
    <scope>NUCLEOTIDE SEQUENCE [LARGE SCALE GENOMIC DNA]</scope>
    <source>
        <strain evidence="2 3">CBS 109695</strain>
    </source>
</reference>
<feature type="region of interest" description="Disordered" evidence="1">
    <location>
        <begin position="172"/>
        <end position="191"/>
    </location>
</feature>
<name>A0A166NUD3_9AGAM</name>
<feature type="compositionally biased region" description="Polar residues" evidence="1">
    <location>
        <begin position="424"/>
        <end position="453"/>
    </location>
</feature>